<evidence type="ECO:0000313" key="2">
    <source>
        <dbReference type="EMBL" id="PKT80541.1"/>
    </source>
</evidence>
<accession>A0A2N3PIE4</accession>
<feature type="signal peptide" evidence="1">
    <location>
        <begin position="1"/>
        <end position="20"/>
    </location>
</feature>
<name>A0A2N3PIE4_9HELI</name>
<comment type="caution">
    <text evidence="2">The sequence shown here is derived from an EMBL/GenBank/DDBJ whole genome shotgun (WGS) entry which is preliminary data.</text>
</comment>
<proteinExistence type="predicted"/>
<dbReference type="AlphaFoldDB" id="A0A2N3PIE4"/>
<sequence length="396" mass="43045">MKKLLLVFLITLTTCSFVNAQVVTKTTTRTATGKGVATTHQSALQQAIFNAMSKWGGKISGSQNTSSTVQSVNGASSVHKSLEEDINVATNGKFSSYEIVSENQIGDRYEIVVKLIDTKTTKSYKVPGLDPKNRRSITIFSNSPNFKAIGDDLQQKITANILNSRSFNVLDRQNSGYYEMEKAVVSSGDAASDEILKLKNVLGTDYILLFSVKDAASQKRIDTITGKEKIRSEVLVEYQVLMFATKQVKFANTLALKVNLKDGSISRTNAAMQDIADQITNDIIFAIYPPKIAAMAGNEAVFSQKMSEGLSLECFSLGQKVKNSYTKESAGAIETKTGDITIVRTNPKQSYAKITSGSVKTGDICRPIQNSSGRQNVGVEANYKIEEGKGGADFGW</sequence>
<evidence type="ECO:0000256" key="1">
    <source>
        <dbReference type="SAM" id="SignalP"/>
    </source>
</evidence>
<keyword evidence="1" id="KW-0732">Signal</keyword>
<dbReference type="GeneID" id="97289161"/>
<feature type="chain" id="PRO_5014969302" description="Curli production assembly/transport component CsgG" evidence="1">
    <location>
        <begin position="21"/>
        <end position="396"/>
    </location>
</feature>
<gene>
    <name evidence="2" type="ORF">BCM31_03465</name>
</gene>
<keyword evidence="3" id="KW-1185">Reference proteome</keyword>
<dbReference type="OrthoDB" id="193695at2"/>
<protein>
    <recommendedName>
        <fullName evidence="4">Curli production assembly/transport component CsgG</fullName>
    </recommendedName>
</protein>
<dbReference type="RefSeq" id="WP_040498295.1">
    <property type="nucleotide sequence ID" value="NZ_CABKOI010000021.1"/>
</dbReference>
<evidence type="ECO:0000313" key="3">
    <source>
        <dbReference type="Proteomes" id="UP000233350"/>
    </source>
</evidence>
<reference evidence="2 3" key="1">
    <citation type="submission" date="2016-07" db="EMBL/GenBank/DDBJ databases">
        <title>Detection of Helicobacter winghamensis from caecal content of red fox (Vulpes vulpes).</title>
        <authorList>
            <person name="Zanoni R.G."/>
            <person name="Florio D."/>
            <person name="Caffara M."/>
            <person name="Renzi M."/>
            <person name="Parisi A."/>
            <person name="Pasquali F."/>
            <person name="Manfreda G."/>
        </authorList>
    </citation>
    <scope>NUCLEOTIDE SEQUENCE [LARGE SCALE GENOMIC DNA]</scope>
    <source>
        <strain evidence="2 3">295_13</strain>
    </source>
</reference>
<dbReference type="STRING" id="556267.HWAG_00515"/>
<dbReference type="Proteomes" id="UP000233350">
    <property type="component" value="Unassembled WGS sequence"/>
</dbReference>
<dbReference type="EMBL" id="MBPK01000042">
    <property type="protein sequence ID" value="PKT80541.1"/>
    <property type="molecule type" value="Genomic_DNA"/>
</dbReference>
<evidence type="ECO:0008006" key="4">
    <source>
        <dbReference type="Google" id="ProtNLM"/>
    </source>
</evidence>
<organism evidence="2 3">
    <name type="scientific">Helicobacter winghamensis</name>
    <dbReference type="NCBI Taxonomy" id="157268"/>
    <lineage>
        <taxon>Bacteria</taxon>
        <taxon>Pseudomonadati</taxon>
        <taxon>Campylobacterota</taxon>
        <taxon>Epsilonproteobacteria</taxon>
        <taxon>Campylobacterales</taxon>
        <taxon>Helicobacteraceae</taxon>
        <taxon>Helicobacter</taxon>
    </lineage>
</organism>